<evidence type="ECO:0000313" key="2">
    <source>
        <dbReference type="EMBL" id="MDH6059188.1"/>
    </source>
</evidence>
<organism evidence="2 3">
    <name type="scientific">Chrysosporum bergii ANA360D</name>
    <dbReference type="NCBI Taxonomy" id="617107"/>
    <lineage>
        <taxon>Bacteria</taxon>
        <taxon>Bacillati</taxon>
        <taxon>Cyanobacteriota</taxon>
        <taxon>Cyanophyceae</taxon>
        <taxon>Nostocales</taxon>
        <taxon>Nodulariaceae</taxon>
        <taxon>Chrysosporum</taxon>
    </lineage>
</organism>
<keyword evidence="3" id="KW-1185">Reference proteome</keyword>
<gene>
    <name evidence="2" type="ORF">NWP17_01810</name>
</gene>
<evidence type="ECO:0000256" key="1">
    <source>
        <dbReference type="SAM" id="MobiDB-lite"/>
    </source>
</evidence>
<dbReference type="Proteomes" id="UP001159387">
    <property type="component" value="Unassembled WGS sequence"/>
</dbReference>
<name>A0AA43KAI6_9CYAN</name>
<evidence type="ECO:0000313" key="3">
    <source>
        <dbReference type="Proteomes" id="UP001159387"/>
    </source>
</evidence>
<dbReference type="EMBL" id="JANQDH010000013">
    <property type="protein sequence ID" value="MDH6059188.1"/>
    <property type="molecule type" value="Genomic_DNA"/>
</dbReference>
<protein>
    <recommendedName>
        <fullName evidence="4">PIN domain-containing protein</fullName>
    </recommendedName>
</protein>
<sequence>MKILIIDTSILCAYLNVPGKETCGSDSDKWDKRRVEECLKLEESKGTKFILPLATIIETGNHIAQANCQRYEIAQAFAEILVKVADGVIPWEIFTTQVDELWNSEQLKKLASEWPTLASAKISIGDATIKTVADYYSKASTRFEVEIFTGDEGLKAYQPPPPQTPTRRSSRR</sequence>
<comment type="caution">
    <text evidence="2">The sequence shown here is derived from an EMBL/GenBank/DDBJ whole genome shotgun (WGS) entry which is preliminary data.</text>
</comment>
<dbReference type="RefSeq" id="WP_280653205.1">
    <property type="nucleotide sequence ID" value="NZ_JANQDH010000013.1"/>
</dbReference>
<evidence type="ECO:0008006" key="4">
    <source>
        <dbReference type="Google" id="ProtNLM"/>
    </source>
</evidence>
<feature type="region of interest" description="Disordered" evidence="1">
    <location>
        <begin position="153"/>
        <end position="172"/>
    </location>
</feature>
<dbReference type="AlphaFoldDB" id="A0AA43KAI6"/>
<accession>A0AA43KAI6</accession>
<proteinExistence type="predicted"/>
<reference evidence="2 3" key="1">
    <citation type="journal article" date="2023" name="J. Phycol.">
        <title>Chrysosporum ovalisporum is synonymous with the true-branching cyanobacterium Umezakia natans (Nostocales/Aphanizomenonaceae).</title>
        <authorList>
            <person name="McGregor G.B."/>
            <person name="Sendall B.C."/>
            <person name="Niiyama Y."/>
            <person name="Tuji A."/>
            <person name="Willis A."/>
        </authorList>
    </citation>
    <scope>NUCLEOTIDE SEQUENCE [LARGE SCALE GENOMIC DNA]</scope>
    <source>
        <strain evidence="2 3">ANA360D</strain>
    </source>
</reference>